<keyword evidence="2" id="KW-0675">Receptor</keyword>
<dbReference type="EMBL" id="KQ991737">
    <property type="protein sequence ID" value="KZV51332.1"/>
    <property type="molecule type" value="Genomic_DNA"/>
</dbReference>
<accession>A0A2Z7CW69</accession>
<feature type="region of interest" description="Disordered" evidence="1">
    <location>
        <begin position="79"/>
        <end position="100"/>
    </location>
</feature>
<feature type="compositionally biased region" description="Polar residues" evidence="1">
    <location>
        <begin position="132"/>
        <end position="143"/>
    </location>
</feature>
<reference evidence="2 3" key="1">
    <citation type="journal article" date="2015" name="Proc. Natl. Acad. Sci. U.S.A.">
        <title>The resurrection genome of Boea hygrometrica: A blueprint for survival of dehydration.</title>
        <authorList>
            <person name="Xiao L."/>
            <person name="Yang G."/>
            <person name="Zhang L."/>
            <person name="Yang X."/>
            <person name="Zhao S."/>
            <person name="Ji Z."/>
            <person name="Zhou Q."/>
            <person name="Hu M."/>
            <person name="Wang Y."/>
            <person name="Chen M."/>
            <person name="Xu Y."/>
            <person name="Jin H."/>
            <person name="Xiao X."/>
            <person name="Hu G."/>
            <person name="Bao F."/>
            <person name="Hu Y."/>
            <person name="Wan P."/>
            <person name="Li L."/>
            <person name="Deng X."/>
            <person name="Kuang T."/>
            <person name="Xiang C."/>
            <person name="Zhu J.K."/>
            <person name="Oliver M.J."/>
            <person name="He Y."/>
        </authorList>
    </citation>
    <scope>NUCLEOTIDE SEQUENCE [LARGE SCALE GENOMIC DNA]</scope>
    <source>
        <strain evidence="3">cv. XS01</strain>
    </source>
</reference>
<keyword evidence="3" id="KW-1185">Reference proteome</keyword>
<dbReference type="AlphaFoldDB" id="A0A2Z7CW69"/>
<evidence type="ECO:0000256" key="1">
    <source>
        <dbReference type="SAM" id="MobiDB-lite"/>
    </source>
</evidence>
<feature type="region of interest" description="Disordered" evidence="1">
    <location>
        <begin position="129"/>
        <end position="149"/>
    </location>
</feature>
<feature type="compositionally biased region" description="Polar residues" evidence="1">
    <location>
        <begin position="86"/>
        <end position="100"/>
    </location>
</feature>
<protein>
    <submittedName>
        <fullName evidence="2">Receptor-like protein 12</fullName>
    </submittedName>
</protein>
<gene>
    <name evidence="2" type="ORF">F511_12027</name>
</gene>
<proteinExistence type="predicted"/>
<evidence type="ECO:0000313" key="2">
    <source>
        <dbReference type="EMBL" id="KZV51332.1"/>
    </source>
</evidence>
<name>A0A2Z7CW69_9LAMI</name>
<sequence>MHEERHNASSGLKERLRSRRYNAHRNTQLLENKTELIMELTIQQLCLKQRCSDNGVSSNTAQTAATQHTRKLAKQLRQYTQHKKNISATQHESNRSYQIPRHNSSLEAGCTHCYVKALINSFKARSSRLDQKGSSNLNQSSTRPEIATSSSRYFSEISSSALLLVQNWYRNVGLEDGFPTAIPQLQADRPISADLESIRRTMLPADYVYSATDQLGVQAGTNPSINQHAAFPHSWYMLIQLSIPEQIKLTDQHHTRSDIPTQYTGYMVETSHNHRSDYALTSSRTPSSYLKLTQLRSDPKADTSLDKQHGMLPLTANAHQQITPVAAHAPSSVDVLWFRRNSSEDLGQLLPDLTNEIAHNSRPIHAPVSSCRATCFAKPVLHHQLSLKLTYPSNTIRAATPPGYTKTYQIALESLSKSSHYSTWRNSDQHASYLTA</sequence>
<dbReference type="Proteomes" id="UP000250235">
    <property type="component" value="Unassembled WGS sequence"/>
</dbReference>
<evidence type="ECO:0000313" key="3">
    <source>
        <dbReference type="Proteomes" id="UP000250235"/>
    </source>
</evidence>
<organism evidence="2 3">
    <name type="scientific">Dorcoceras hygrometricum</name>
    <dbReference type="NCBI Taxonomy" id="472368"/>
    <lineage>
        <taxon>Eukaryota</taxon>
        <taxon>Viridiplantae</taxon>
        <taxon>Streptophyta</taxon>
        <taxon>Embryophyta</taxon>
        <taxon>Tracheophyta</taxon>
        <taxon>Spermatophyta</taxon>
        <taxon>Magnoliopsida</taxon>
        <taxon>eudicotyledons</taxon>
        <taxon>Gunneridae</taxon>
        <taxon>Pentapetalae</taxon>
        <taxon>asterids</taxon>
        <taxon>lamiids</taxon>
        <taxon>Lamiales</taxon>
        <taxon>Gesneriaceae</taxon>
        <taxon>Didymocarpoideae</taxon>
        <taxon>Trichosporeae</taxon>
        <taxon>Loxocarpinae</taxon>
        <taxon>Dorcoceras</taxon>
    </lineage>
</organism>